<accession>A0A841JUC1</accession>
<dbReference type="OrthoDB" id="9930877at2"/>
<comment type="caution">
    <text evidence="1">The sequence shown here is derived from an EMBL/GenBank/DDBJ whole genome shotgun (WGS) entry which is preliminary data.</text>
</comment>
<evidence type="ECO:0000313" key="1">
    <source>
        <dbReference type="EMBL" id="MBB6144992.1"/>
    </source>
</evidence>
<evidence type="ECO:0008006" key="3">
    <source>
        <dbReference type="Google" id="ProtNLM"/>
    </source>
</evidence>
<sequence length="241" mass="26301">MKPSEKPENGQAASMENAELEKFYADLGNGLHAMAQPLTILRSAVVACTLPNLPPADHRRYLDISAEQVERACGLFQSLQQLVIIRQTEAANQPIDIAELLAPVVEAQKEILEAAGLQLQPIMAADLPLVLGDKDRTLQAIFASLKIAASCSSAGDIIELLVLTRGHVIEATIQNLRSHGKRLSSTDRLDLALSEANIRSQRGQFTCAEDPFSVSMMLPLQDADPHWQEELSSEVQAHQVH</sequence>
<keyword evidence="2" id="KW-1185">Reference proteome</keyword>
<dbReference type="EMBL" id="JACHEK010000005">
    <property type="protein sequence ID" value="MBB6144992.1"/>
    <property type="molecule type" value="Genomic_DNA"/>
</dbReference>
<evidence type="ECO:0000313" key="2">
    <source>
        <dbReference type="Proteomes" id="UP000538666"/>
    </source>
</evidence>
<name>A0A841JUC1_9BACT</name>
<proteinExistence type="predicted"/>
<protein>
    <recommendedName>
        <fullName evidence="3">HAMP domain-containing histidine kinase</fullName>
    </recommendedName>
</protein>
<organism evidence="1 2">
    <name type="scientific">Silvibacterium bohemicum</name>
    <dbReference type="NCBI Taxonomy" id="1577686"/>
    <lineage>
        <taxon>Bacteria</taxon>
        <taxon>Pseudomonadati</taxon>
        <taxon>Acidobacteriota</taxon>
        <taxon>Terriglobia</taxon>
        <taxon>Terriglobales</taxon>
        <taxon>Acidobacteriaceae</taxon>
        <taxon>Silvibacterium</taxon>
    </lineage>
</organism>
<dbReference type="RefSeq" id="WP_156185942.1">
    <property type="nucleotide sequence ID" value="NZ_JACHEK010000005.1"/>
</dbReference>
<reference evidence="1 2" key="1">
    <citation type="submission" date="2020-08" db="EMBL/GenBank/DDBJ databases">
        <title>Genomic Encyclopedia of Type Strains, Phase IV (KMG-IV): sequencing the most valuable type-strain genomes for metagenomic binning, comparative biology and taxonomic classification.</title>
        <authorList>
            <person name="Goeker M."/>
        </authorList>
    </citation>
    <scope>NUCLEOTIDE SEQUENCE [LARGE SCALE GENOMIC DNA]</scope>
    <source>
        <strain evidence="1 2">DSM 103733</strain>
    </source>
</reference>
<gene>
    <name evidence="1" type="ORF">HNQ77_002948</name>
</gene>
<dbReference type="AlphaFoldDB" id="A0A841JUC1"/>
<dbReference type="Proteomes" id="UP000538666">
    <property type="component" value="Unassembled WGS sequence"/>
</dbReference>